<reference evidence="1 2" key="1">
    <citation type="submission" date="2015-11" db="EMBL/GenBank/DDBJ databases">
        <authorList>
            <person name="Kook J.-K."/>
            <person name="Park S.-N."/>
            <person name="Lim Y.K."/>
            <person name="Jo E."/>
        </authorList>
    </citation>
    <scope>NUCLEOTIDE SEQUENCE [LARGE SCALE GENOMIC DNA]</scope>
    <source>
        <strain evidence="1 2">ChDC F206</strain>
    </source>
</reference>
<accession>A0AAC9A1N6</accession>
<dbReference type="GeneID" id="60660323"/>
<dbReference type="AlphaFoldDB" id="A0AAC9A1N6"/>
<dbReference type="Proteomes" id="UP000068516">
    <property type="component" value="Chromosome"/>
</dbReference>
<dbReference type="EMBL" id="CP013336">
    <property type="protein sequence ID" value="ALQ35988.1"/>
    <property type="molecule type" value="Genomic_DNA"/>
</dbReference>
<evidence type="ECO:0000313" key="2">
    <source>
        <dbReference type="Proteomes" id="UP000068516"/>
    </source>
</evidence>
<proteinExistence type="predicted"/>
<organism evidence="1 2">
    <name type="scientific">Fusobacterium hwasookii ChDC F206</name>
    <dbReference type="NCBI Taxonomy" id="1307443"/>
    <lineage>
        <taxon>Bacteria</taxon>
        <taxon>Fusobacteriati</taxon>
        <taxon>Fusobacteriota</taxon>
        <taxon>Fusobacteriia</taxon>
        <taxon>Fusobacteriales</taxon>
        <taxon>Fusobacteriaceae</taxon>
        <taxon>Fusobacterium</taxon>
    </lineage>
</organism>
<evidence type="ECO:0000313" key="1">
    <source>
        <dbReference type="EMBL" id="ALQ35988.1"/>
    </source>
</evidence>
<dbReference type="RefSeq" id="WP_029494774.1">
    <property type="nucleotide sequence ID" value="NZ_ATKH01000014.1"/>
</dbReference>
<protein>
    <submittedName>
        <fullName evidence="1">RNA polymerase subunit sigma</fullName>
    </submittedName>
</protein>
<name>A0AAC9A1N6_9FUSO</name>
<sequence>MNGEIAQVCNIVLASKIALKKRNGIKYRPAYYEKETEFIFLNNQKYKAKNVEEWFEYCIDRGLQNIKFLIPTSVKDRSFLGFVNTSQASLVCFFGNNLVTYFIPKWEYFDNKWYITYTEHKCENPPKKKPKFCDNSEDFKNILRRIATFADKIDFQNFANIFTKAFDILNGDNIENIRNAFYGQYFFELPETNKRLFYASDISDVFGAMGSWNDSPPCYAAEKGLENEYNNLSSELLTQIRLALLYSVNEW</sequence>
<gene>
    <name evidence="1" type="ORF">RN92_08740</name>
</gene>